<gene>
    <name evidence="2" type="ORF">PIBRA_LOCUS12150</name>
</gene>
<comment type="caution">
    <text evidence="2">The sequence shown here is derived from an EMBL/GenBank/DDBJ whole genome shotgun (WGS) entry which is preliminary data.</text>
</comment>
<feature type="compositionally biased region" description="Pro residues" evidence="1">
    <location>
        <begin position="92"/>
        <end position="102"/>
    </location>
</feature>
<feature type="region of interest" description="Disordered" evidence="1">
    <location>
        <begin position="147"/>
        <end position="196"/>
    </location>
</feature>
<feature type="compositionally biased region" description="Low complexity" evidence="1">
    <location>
        <begin position="9"/>
        <end position="24"/>
    </location>
</feature>
<dbReference type="AlphaFoldDB" id="A0A9P0TPY2"/>
<feature type="compositionally biased region" description="Low complexity" evidence="1">
    <location>
        <begin position="170"/>
        <end position="179"/>
    </location>
</feature>
<dbReference type="EMBL" id="CALOZG010000069">
    <property type="protein sequence ID" value="CAH4036344.1"/>
    <property type="molecule type" value="Genomic_DNA"/>
</dbReference>
<feature type="region of interest" description="Disordered" evidence="1">
    <location>
        <begin position="92"/>
        <end position="118"/>
    </location>
</feature>
<keyword evidence="3" id="KW-1185">Reference proteome</keyword>
<organism evidence="2 3">
    <name type="scientific">Pieris brassicae</name>
    <name type="common">White butterfly</name>
    <name type="synonym">Large white butterfly</name>
    <dbReference type="NCBI Taxonomy" id="7116"/>
    <lineage>
        <taxon>Eukaryota</taxon>
        <taxon>Metazoa</taxon>
        <taxon>Ecdysozoa</taxon>
        <taxon>Arthropoda</taxon>
        <taxon>Hexapoda</taxon>
        <taxon>Insecta</taxon>
        <taxon>Pterygota</taxon>
        <taxon>Neoptera</taxon>
        <taxon>Endopterygota</taxon>
        <taxon>Lepidoptera</taxon>
        <taxon>Glossata</taxon>
        <taxon>Ditrysia</taxon>
        <taxon>Papilionoidea</taxon>
        <taxon>Pieridae</taxon>
        <taxon>Pierinae</taxon>
        <taxon>Pieris</taxon>
    </lineage>
</organism>
<proteinExistence type="predicted"/>
<evidence type="ECO:0000313" key="2">
    <source>
        <dbReference type="EMBL" id="CAH4036344.1"/>
    </source>
</evidence>
<evidence type="ECO:0000256" key="1">
    <source>
        <dbReference type="SAM" id="MobiDB-lite"/>
    </source>
</evidence>
<evidence type="ECO:0000313" key="3">
    <source>
        <dbReference type="Proteomes" id="UP001152562"/>
    </source>
</evidence>
<protein>
    <submittedName>
        <fullName evidence="2">Uncharacterized protein</fullName>
    </submittedName>
</protein>
<accession>A0A9P0TPY2</accession>
<reference evidence="2" key="1">
    <citation type="submission" date="2022-05" db="EMBL/GenBank/DDBJ databases">
        <authorList>
            <person name="Okamura Y."/>
        </authorList>
    </citation>
    <scope>NUCLEOTIDE SEQUENCE</scope>
</reference>
<name>A0A9P0TPY2_PIEBR</name>
<feature type="compositionally biased region" description="Low complexity" evidence="1">
    <location>
        <begin position="109"/>
        <end position="118"/>
    </location>
</feature>
<feature type="region of interest" description="Disordered" evidence="1">
    <location>
        <begin position="1"/>
        <end position="24"/>
    </location>
</feature>
<dbReference type="Proteomes" id="UP001152562">
    <property type="component" value="Unassembled WGS sequence"/>
</dbReference>
<sequence length="212" mass="22757">MLPRTPPKTSNVATNSPSSSTTTARRALVDTLSPSITRSNVSINMEMARDFRQKGLKPLAASRNLKGDLKTIITEAIDGLFGVVTLIDPFTPNPTPFPPKPHTPQDNKTTTSTSTDTTDITQLSLKLEANSRLLEESNRAIREHSRLIKAQSTTAPTDHQPGAADSHGVYKSYAKAAASPKPPAGPSIVVSGEGLDTTEQVIKQLTKSVNFR</sequence>